<dbReference type="WBParaSite" id="L893_g13303.t1">
    <property type="protein sequence ID" value="L893_g13303.t1"/>
    <property type="gene ID" value="L893_g13303"/>
</dbReference>
<feature type="region of interest" description="Disordered" evidence="1">
    <location>
        <begin position="1"/>
        <end position="113"/>
    </location>
</feature>
<feature type="compositionally biased region" description="Polar residues" evidence="1">
    <location>
        <begin position="261"/>
        <end position="278"/>
    </location>
</feature>
<dbReference type="Pfam" id="PF10197">
    <property type="entry name" value="Cir_N"/>
    <property type="match status" value="1"/>
</dbReference>
<dbReference type="PANTHER" id="PTHR22093:SF0">
    <property type="entry name" value="LEUKOCYTE RECEPTOR CLUSTER MEMBER 1"/>
    <property type="match status" value="1"/>
</dbReference>
<feature type="compositionally biased region" description="Basic and acidic residues" evidence="1">
    <location>
        <begin position="12"/>
        <end position="60"/>
    </location>
</feature>
<keyword evidence="3" id="KW-1185">Reference proteome</keyword>
<reference evidence="4" key="1">
    <citation type="submission" date="2016-11" db="UniProtKB">
        <authorList>
            <consortium name="WormBaseParasite"/>
        </authorList>
    </citation>
    <scope>IDENTIFICATION</scope>
</reference>
<feature type="compositionally biased region" description="Basic residues" evidence="1">
    <location>
        <begin position="1"/>
        <end position="11"/>
    </location>
</feature>
<feature type="domain" description="CBF1-interacting co-repressor CIR N-terminal" evidence="2">
    <location>
        <begin position="8"/>
        <end position="44"/>
    </location>
</feature>
<evidence type="ECO:0000313" key="3">
    <source>
        <dbReference type="Proteomes" id="UP000095287"/>
    </source>
</evidence>
<feature type="compositionally biased region" description="Basic residues" evidence="1">
    <location>
        <begin position="190"/>
        <end position="206"/>
    </location>
</feature>
<feature type="region of interest" description="Disordered" evidence="1">
    <location>
        <begin position="126"/>
        <end position="278"/>
    </location>
</feature>
<dbReference type="InterPro" id="IPR019339">
    <property type="entry name" value="CIR_N_dom"/>
</dbReference>
<accession>A0A1I7Y6Z5</accession>
<evidence type="ECO:0000313" key="4">
    <source>
        <dbReference type="WBParaSite" id="L893_g13303.t1"/>
    </source>
</evidence>
<dbReference type="SMART" id="SM01083">
    <property type="entry name" value="Cir_N"/>
    <property type="match status" value="1"/>
</dbReference>
<dbReference type="InterPro" id="IPR039875">
    <property type="entry name" value="LENG1-like"/>
</dbReference>
<feature type="compositionally biased region" description="Basic and acidic residues" evidence="1">
    <location>
        <begin position="131"/>
        <end position="171"/>
    </location>
</feature>
<feature type="compositionally biased region" description="Basic and acidic residues" evidence="1">
    <location>
        <begin position="100"/>
        <end position="113"/>
    </location>
</feature>
<sequence>MNILPKKRWHVRTKENMARVRRDEAKAAEEQRQIDERAQKAEHEDRVRRLQKKAADREASMFDIGPSMPSTSTAVDPSGHVNFFTELEQKETSNTTQGNKELKAEKKKEQDEWEQKVGILTYLGGNTNELTKQKSWYERPFERDFKKKGEEKPEVEVIAEKKRKKETDGRKEKKRKRHRSRSSDSDDRSRKHKKSKKDKKRRRHRSPSTESEDEEEKKQRLQRLREERLRREQVERARTEALLNPVPIKKEPEKPKVEPKYSSQFNPQFARQNQPRRE</sequence>
<protein>
    <submittedName>
        <fullName evidence="4">Cir_N domain-containing protein</fullName>
    </submittedName>
</protein>
<dbReference type="AlphaFoldDB" id="A0A1I7Y6Z5"/>
<feature type="compositionally biased region" description="Basic and acidic residues" evidence="1">
    <location>
        <begin position="216"/>
        <end position="239"/>
    </location>
</feature>
<organism evidence="3 4">
    <name type="scientific">Steinernema glaseri</name>
    <dbReference type="NCBI Taxonomy" id="37863"/>
    <lineage>
        <taxon>Eukaryota</taxon>
        <taxon>Metazoa</taxon>
        <taxon>Ecdysozoa</taxon>
        <taxon>Nematoda</taxon>
        <taxon>Chromadorea</taxon>
        <taxon>Rhabditida</taxon>
        <taxon>Tylenchina</taxon>
        <taxon>Panagrolaimomorpha</taxon>
        <taxon>Strongyloidoidea</taxon>
        <taxon>Steinernematidae</taxon>
        <taxon>Steinernema</taxon>
    </lineage>
</organism>
<feature type="compositionally biased region" description="Basic and acidic residues" evidence="1">
    <location>
        <begin position="248"/>
        <end position="259"/>
    </location>
</feature>
<evidence type="ECO:0000259" key="2">
    <source>
        <dbReference type="SMART" id="SM01083"/>
    </source>
</evidence>
<evidence type="ECO:0000256" key="1">
    <source>
        <dbReference type="SAM" id="MobiDB-lite"/>
    </source>
</evidence>
<name>A0A1I7Y6Z5_9BILA</name>
<proteinExistence type="predicted"/>
<dbReference type="Proteomes" id="UP000095287">
    <property type="component" value="Unplaced"/>
</dbReference>
<dbReference type="PANTHER" id="PTHR22093">
    <property type="entry name" value="LEUKOCYTE RECEPTOR CLUSTER LRC MEMBER 1"/>
    <property type="match status" value="1"/>
</dbReference>